<dbReference type="AlphaFoldDB" id="A0A1Y1YGX0"/>
<reference evidence="1 2" key="1">
    <citation type="submission" date="2016-07" db="EMBL/GenBank/DDBJ databases">
        <title>Pervasive Adenine N6-methylation of Active Genes in Fungi.</title>
        <authorList>
            <consortium name="DOE Joint Genome Institute"/>
            <person name="Mondo S.J."/>
            <person name="Dannebaum R.O."/>
            <person name="Kuo R.C."/>
            <person name="Labutti K."/>
            <person name="Haridas S."/>
            <person name="Kuo A."/>
            <person name="Salamov A."/>
            <person name="Ahrendt S.R."/>
            <person name="Lipzen A."/>
            <person name="Sullivan W."/>
            <person name="Andreopoulos W.B."/>
            <person name="Clum A."/>
            <person name="Lindquist E."/>
            <person name="Daum C."/>
            <person name="Ramamoorthy G.K."/>
            <person name="Gryganskyi A."/>
            <person name="Culley D."/>
            <person name="Magnuson J.K."/>
            <person name="James T.Y."/>
            <person name="O'Malley M.A."/>
            <person name="Stajich J.E."/>
            <person name="Spatafora J.W."/>
            <person name="Visel A."/>
            <person name="Grigoriev I.V."/>
        </authorList>
    </citation>
    <scope>NUCLEOTIDE SEQUENCE [LARGE SCALE GENOMIC DNA]</scope>
    <source>
        <strain evidence="1 2">CBS 115471</strain>
    </source>
</reference>
<keyword evidence="2" id="KW-1185">Reference proteome</keyword>
<gene>
    <name evidence="1" type="ORF">BCR34DRAFT_578078</name>
</gene>
<dbReference type="Proteomes" id="UP000193144">
    <property type="component" value="Unassembled WGS sequence"/>
</dbReference>
<dbReference type="EMBL" id="MCFA01000238">
    <property type="protein sequence ID" value="ORX97235.1"/>
    <property type="molecule type" value="Genomic_DNA"/>
</dbReference>
<organism evidence="1 2">
    <name type="scientific">Clohesyomyces aquaticus</name>
    <dbReference type="NCBI Taxonomy" id="1231657"/>
    <lineage>
        <taxon>Eukaryota</taxon>
        <taxon>Fungi</taxon>
        <taxon>Dikarya</taxon>
        <taxon>Ascomycota</taxon>
        <taxon>Pezizomycotina</taxon>
        <taxon>Dothideomycetes</taxon>
        <taxon>Pleosporomycetidae</taxon>
        <taxon>Pleosporales</taxon>
        <taxon>Lindgomycetaceae</taxon>
        <taxon>Clohesyomyces</taxon>
    </lineage>
</organism>
<dbReference type="OrthoDB" id="3553147at2759"/>
<name>A0A1Y1YGX0_9PLEO</name>
<protein>
    <recommendedName>
        <fullName evidence="3">Heterokaryon incompatibility domain-containing protein</fullName>
    </recommendedName>
</protein>
<accession>A0A1Y1YGX0</accession>
<evidence type="ECO:0008006" key="3">
    <source>
        <dbReference type="Google" id="ProtNLM"/>
    </source>
</evidence>
<comment type="caution">
    <text evidence="1">The sequence shown here is derived from an EMBL/GenBank/DDBJ whole genome shotgun (WGS) entry which is preliminary data.</text>
</comment>
<evidence type="ECO:0000313" key="1">
    <source>
        <dbReference type="EMBL" id="ORX97235.1"/>
    </source>
</evidence>
<sequence>MLFTNSRRRRKTAVSARGKIEKLYQRRKNVARNVPSISKAEAGKGVEAATTVGHVIQPDLDSIYSALDKPRKTIRLVKIFSTDPEIKCELEVVSLKDSPVFSALSYVWGDPTISIGVSKILIPSPAKI</sequence>
<proteinExistence type="predicted"/>
<evidence type="ECO:0000313" key="2">
    <source>
        <dbReference type="Proteomes" id="UP000193144"/>
    </source>
</evidence>